<evidence type="ECO:0000313" key="2">
    <source>
        <dbReference type="Proteomes" id="UP001064489"/>
    </source>
</evidence>
<evidence type="ECO:0000313" key="1">
    <source>
        <dbReference type="EMBL" id="KAI9185708.1"/>
    </source>
</evidence>
<accession>A0AAD5J4F3</accession>
<protein>
    <submittedName>
        <fullName evidence="1">Uncharacterized protein</fullName>
    </submittedName>
</protein>
<dbReference type="EMBL" id="JAJSOW010000100">
    <property type="protein sequence ID" value="KAI9185708.1"/>
    <property type="molecule type" value="Genomic_DNA"/>
</dbReference>
<comment type="caution">
    <text evidence="1">The sequence shown here is derived from an EMBL/GenBank/DDBJ whole genome shotgun (WGS) entry which is preliminary data.</text>
</comment>
<keyword evidence="2" id="KW-1185">Reference proteome</keyword>
<gene>
    <name evidence="1" type="ORF">LWI28_009966</name>
</gene>
<dbReference type="Proteomes" id="UP001064489">
    <property type="component" value="Chromosome 3"/>
</dbReference>
<proteinExistence type="predicted"/>
<reference evidence="1" key="1">
    <citation type="journal article" date="2022" name="Plant J.">
        <title>Strategies of tolerance reflected in two North American maple genomes.</title>
        <authorList>
            <person name="McEvoy S.L."/>
            <person name="Sezen U.U."/>
            <person name="Trouern-Trend A."/>
            <person name="McMahon S.M."/>
            <person name="Schaberg P.G."/>
            <person name="Yang J."/>
            <person name="Wegrzyn J.L."/>
            <person name="Swenson N.G."/>
        </authorList>
    </citation>
    <scope>NUCLEOTIDE SEQUENCE</scope>
    <source>
        <strain evidence="1">91603</strain>
    </source>
</reference>
<sequence length="84" mass="8907">MCVKVDLQGEVVEGFPLVVGQNQVEYGGFSGSKFFNEISEKSKLGGGMVVVKEVKDVEEDMEGVVCGNSFAVLSDGENDLGLDS</sequence>
<dbReference type="AlphaFoldDB" id="A0AAD5J4F3"/>
<organism evidence="1 2">
    <name type="scientific">Acer negundo</name>
    <name type="common">Box elder</name>
    <dbReference type="NCBI Taxonomy" id="4023"/>
    <lineage>
        <taxon>Eukaryota</taxon>
        <taxon>Viridiplantae</taxon>
        <taxon>Streptophyta</taxon>
        <taxon>Embryophyta</taxon>
        <taxon>Tracheophyta</taxon>
        <taxon>Spermatophyta</taxon>
        <taxon>Magnoliopsida</taxon>
        <taxon>eudicotyledons</taxon>
        <taxon>Gunneridae</taxon>
        <taxon>Pentapetalae</taxon>
        <taxon>rosids</taxon>
        <taxon>malvids</taxon>
        <taxon>Sapindales</taxon>
        <taxon>Sapindaceae</taxon>
        <taxon>Hippocastanoideae</taxon>
        <taxon>Acereae</taxon>
        <taxon>Acer</taxon>
    </lineage>
</organism>
<name>A0AAD5J4F3_ACENE</name>
<reference evidence="1" key="2">
    <citation type="submission" date="2023-02" db="EMBL/GenBank/DDBJ databases">
        <authorList>
            <person name="Swenson N.G."/>
            <person name="Wegrzyn J.L."/>
            <person name="Mcevoy S.L."/>
        </authorList>
    </citation>
    <scope>NUCLEOTIDE SEQUENCE</scope>
    <source>
        <strain evidence="1">91603</strain>
        <tissue evidence="1">Leaf</tissue>
    </source>
</reference>